<evidence type="ECO:0000313" key="5">
    <source>
        <dbReference type="Proteomes" id="UP000024332"/>
    </source>
</evidence>
<dbReference type="PANTHER" id="PTHR11839">
    <property type="entry name" value="UDP/ADP-SUGAR PYROPHOSPHATASE"/>
    <property type="match status" value="1"/>
</dbReference>
<dbReference type="RefSeq" id="WP_048100594.1">
    <property type="nucleotide sequence ID" value="NZ_JFZT01000061.1"/>
</dbReference>
<dbReference type="InterPro" id="IPR020476">
    <property type="entry name" value="Nudix_hydrolase"/>
</dbReference>
<dbReference type="STRING" id="1160895.CM19_12120"/>
<proteinExistence type="predicted"/>
<dbReference type="GO" id="GO:0006753">
    <property type="term" value="P:nucleoside phosphate metabolic process"/>
    <property type="evidence" value="ECO:0007669"/>
    <property type="project" value="TreeGrafter"/>
</dbReference>
<evidence type="ECO:0000313" key="4">
    <source>
        <dbReference type="EMBL" id="EZQ01812.1"/>
    </source>
</evidence>
<dbReference type="EMBL" id="JFZT01000061">
    <property type="protein sequence ID" value="EZQ01812.1"/>
    <property type="molecule type" value="Genomic_DNA"/>
</dbReference>
<dbReference type="OrthoDB" id="104705at2157"/>
<reference evidence="4 5" key="1">
    <citation type="submission" date="2014-03" db="EMBL/GenBank/DDBJ databases">
        <title>Draft genome sequence of the novel thermoacidophilic archaea Acidianus copahuensis ALE1 strain, isolated from Copahue volcanic area in Neuquen Argentina.</title>
        <authorList>
            <person name="Urbieta M.S."/>
            <person name="Rascovan N."/>
            <person name="Castro C."/>
            <person name="Revale S."/>
            <person name="Giaveno M.A."/>
            <person name="Vazquez M.P."/>
            <person name="Donati E.R."/>
        </authorList>
    </citation>
    <scope>NUCLEOTIDE SEQUENCE [LARGE SCALE GENOMIC DNA]</scope>
    <source>
        <strain evidence="4 5">ALE1</strain>
    </source>
</reference>
<dbReference type="InterPro" id="IPR015797">
    <property type="entry name" value="NUDIX_hydrolase-like_dom_sf"/>
</dbReference>
<evidence type="ECO:0000256" key="2">
    <source>
        <dbReference type="ARBA" id="ARBA00022801"/>
    </source>
</evidence>
<dbReference type="PROSITE" id="PS51462">
    <property type="entry name" value="NUDIX"/>
    <property type="match status" value="1"/>
</dbReference>
<evidence type="ECO:0000259" key="3">
    <source>
        <dbReference type="PROSITE" id="PS51462"/>
    </source>
</evidence>
<dbReference type="InterPro" id="IPR020084">
    <property type="entry name" value="NUDIX_hydrolase_CS"/>
</dbReference>
<dbReference type="Pfam" id="PF00293">
    <property type="entry name" value="NUDIX"/>
    <property type="match status" value="1"/>
</dbReference>
<protein>
    <submittedName>
        <fullName evidence="4">NUDIX hydrolase</fullName>
    </submittedName>
</protein>
<dbReference type="PANTHER" id="PTHR11839:SF18">
    <property type="entry name" value="NUDIX HYDROLASE DOMAIN-CONTAINING PROTEIN"/>
    <property type="match status" value="1"/>
</dbReference>
<dbReference type="CDD" id="cd03424">
    <property type="entry name" value="NUDIX_ADPRase_Nudt5_UGPPase_Nudt14"/>
    <property type="match status" value="1"/>
</dbReference>
<dbReference type="Proteomes" id="UP000024332">
    <property type="component" value="Unassembled WGS sequence"/>
</dbReference>
<dbReference type="PRINTS" id="PR00502">
    <property type="entry name" value="NUDIXFAMILY"/>
</dbReference>
<accession>A0A031LI52</accession>
<keyword evidence="2 4" id="KW-0378">Hydrolase</keyword>
<sequence>MKIFSGKKFEVYIEKTELPNGKIRELEYVKHRGSSVILPLIDNEVILVKEYRPVVGKWLLQLPAGTIDEGEDPETTAKRELVEETGFEANTLIHLIDLYPSPGISDELMHIYVAKDLNFVGSRPEDYEVIEIVRMPLMQIVEMIKSGKISDMKTVAGILYYLTTLAKS</sequence>
<dbReference type="GO" id="GO:0019693">
    <property type="term" value="P:ribose phosphate metabolic process"/>
    <property type="evidence" value="ECO:0007669"/>
    <property type="project" value="TreeGrafter"/>
</dbReference>
<organism evidence="4 5">
    <name type="scientific">Candidatus Acidianus copahuensis</name>
    <dbReference type="NCBI Taxonomy" id="1160895"/>
    <lineage>
        <taxon>Archaea</taxon>
        <taxon>Thermoproteota</taxon>
        <taxon>Thermoprotei</taxon>
        <taxon>Sulfolobales</taxon>
        <taxon>Sulfolobaceae</taxon>
        <taxon>Acidianus</taxon>
    </lineage>
</organism>
<dbReference type="SUPFAM" id="SSF55811">
    <property type="entry name" value="Nudix"/>
    <property type="match status" value="1"/>
</dbReference>
<dbReference type="AlphaFoldDB" id="A0A031LI52"/>
<dbReference type="PROSITE" id="PS00893">
    <property type="entry name" value="NUDIX_BOX"/>
    <property type="match status" value="1"/>
</dbReference>
<keyword evidence="5" id="KW-1185">Reference proteome</keyword>
<comment type="caution">
    <text evidence="4">The sequence shown here is derived from an EMBL/GenBank/DDBJ whole genome shotgun (WGS) entry which is preliminary data.</text>
</comment>
<feature type="domain" description="Nudix hydrolase" evidence="3">
    <location>
        <begin position="29"/>
        <end position="157"/>
    </location>
</feature>
<dbReference type="GO" id="GO:0016462">
    <property type="term" value="F:pyrophosphatase activity"/>
    <property type="evidence" value="ECO:0007669"/>
    <property type="project" value="UniProtKB-ARBA"/>
</dbReference>
<evidence type="ECO:0000256" key="1">
    <source>
        <dbReference type="ARBA" id="ARBA00001946"/>
    </source>
</evidence>
<dbReference type="InterPro" id="IPR000086">
    <property type="entry name" value="NUDIX_hydrolase_dom"/>
</dbReference>
<gene>
    <name evidence="4" type="ORF">CM19_12120</name>
</gene>
<name>A0A031LI52_9CREN</name>
<dbReference type="Gene3D" id="3.90.79.10">
    <property type="entry name" value="Nucleoside Triphosphate Pyrophosphohydrolase"/>
    <property type="match status" value="1"/>
</dbReference>
<comment type="cofactor">
    <cofactor evidence="1">
        <name>Mg(2+)</name>
        <dbReference type="ChEBI" id="CHEBI:18420"/>
    </cofactor>
</comment>